<dbReference type="Proteomes" id="UP000235392">
    <property type="component" value="Unassembled WGS sequence"/>
</dbReference>
<evidence type="ECO:0000313" key="7">
    <source>
        <dbReference type="Proteomes" id="UP000235392"/>
    </source>
</evidence>
<reference evidence="6 7" key="1">
    <citation type="submission" date="2017-11" db="EMBL/GenBank/DDBJ databases">
        <title>De novo assembly and phasing of dikaryotic genomes from two isolates of Puccinia coronata f. sp. avenae, the causal agent of oat crown rust.</title>
        <authorList>
            <person name="Miller M.E."/>
            <person name="Zhang Y."/>
            <person name="Omidvar V."/>
            <person name="Sperschneider J."/>
            <person name="Schwessinger B."/>
            <person name="Raley C."/>
            <person name="Palmer J.M."/>
            <person name="Garnica D."/>
            <person name="Upadhyaya N."/>
            <person name="Rathjen J."/>
            <person name="Taylor J.M."/>
            <person name="Park R.F."/>
            <person name="Dodds P.N."/>
            <person name="Hirsch C.D."/>
            <person name="Kianian S.F."/>
            <person name="Figueroa M."/>
        </authorList>
    </citation>
    <scope>NUCLEOTIDE SEQUENCE [LARGE SCALE GENOMIC DNA]</scope>
    <source>
        <strain evidence="5">12NC29</strain>
        <strain evidence="2">12SD80</strain>
    </source>
</reference>
<keyword evidence="1" id="KW-0732">Signal</keyword>
<evidence type="ECO:0000313" key="6">
    <source>
        <dbReference type="Proteomes" id="UP000235388"/>
    </source>
</evidence>
<feature type="signal peptide" evidence="1">
    <location>
        <begin position="1"/>
        <end position="16"/>
    </location>
</feature>
<dbReference type="STRING" id="200324.A0A2N5VVH1"/>
<keyword evidence="6" id="KW-1185">Reference proteome</keyword>
<evidence type="ECO:0000313" key="3">
    <source>
        <dbReference type="EMBL" id="PLW18876.1"/>
    </source>
</evidence>
<evidence type="ECO:0000313" key="5">
    <source>
        <dbReference type="EMBL" id="PLW53998.1"/>
    </source>
</evidence>
<dbReference type="EMBL" id="PGCI01000074">
    <property type="protein sequence ID" value="PLW42864.1"/>
    <property type="molecule type" value="Genomic_DNA"/>
</dbReference>
<proteinExistence type="predicted"/>
<evidence type="ECO:0000313" key="4">
    <source>
        <dbReference type="EMBL" id="PLW42864.1"/>
    </source>
</evidence>
<protein>
    <submittedName>
        <fullName evidence="5">Uncharacterized protein</fullName>
    </submittedName>
</protein>
<dbReference type="EMBL" id="PGCI01000914">
    <property type="protein sequence ID" value="PLW11659.1"/>
    <property type="molecule type" value="Genomic_DNA"/>
</dbReference>
<gene>
    <name evidence="5" type="ORF">PCANC_06856</name>
    <name evidence="3" type="ORF">PCANC_12451</name>
    <name evidence="4" type="ORF">PCASD_07259</name>
    <name evidence="2" type="ORF">PCASD_21131</name>
</gene>
<name>A0A2N5VVH1_9BASI</name>
<organism evidence="5 6">
    <name type="scientific">Puccinia coronata f. sp. avenae</name>
    <dbReference type="NCBI Taxonomy" id="200324"/>
    <lineage>
        <taxon>Eukaryota</taxon>
        <taxon>Fungi</taxon>
        <taxon>Dikarya</taxon>
        <taxon>Basidiomycota</taxon>
        <taxon>Pucciniomycotina</taxon>
        <taxon>Pucciniomycetes</taxon>
        <taxon>Pucciniales</taxon>
        <taxon>Pucciniaceae</taxon>
        <taxon>Puccinia</taxon>
    </lineage>
</organism>
<accession>A0A2N5VVH1</accession>
<evidence type="ECO:0000256" key="1">
    <source>
        <dbReference type="SAM" id="SignalP"/>
    </source>
</evidence>
<sequence length="187" mass="21076">MLFMSLLLNFLVAGIAITSIVPAERNEVSGDKYAKRDIGEDDSESVLVEYSSSVQVSIEKKFSLIVENCKTGHYDVVKSALEEITHKFAELNEQCHQGISFEYDEVVEFTHKFISVLLKFQAILTVIKTHPFIADKCGVELFKCGYELNEIFKFILSYKIDFKSLTISVGIDYRVFAGIGFSIPHIG</sequence>
<dbReference type="AlphaFoldDB" id="A0A2N5VVH1"/>
<dbReference type="EMBL" id="PGCJ01000823">
    <property type="protein sequence ID" value="PLW18876.1"/>
    <property type="molecule type" value="Genomic_DNA"/>
</dbReference>
<feature type="chain" id="PRO_5015084108" evidence="1">
    <location>
        <begin position="17"/>
        <end position="187"/>
    </location>
</feature>
<dbReference type="EMBL" id="PGCJ01000053">
    <property type="protein sequence ID" value="PLW53998.1"/>
    <property type="molecule type" value="Genomic_DNA"/>
</dbReference>
<dbReference type="OrthoDB" id="2496237at2759"/>
<dbReference type="Proteomes" id="UP000235388">
    <property type="component" value="Unassembled WGS sequence"/>
</dbReference>
<comment type="caution">
    <text evidence="5">The sequence shown here is derived from an EMBL/GenBank/DDBJ whole genome shotgun (WGS) entry which is preliminary data.</text>
</comment>
<evidence type="ECO:0000313" key="2">
    <source>
        <dbReference type="EMBL" id="PLW11659.1"/>
    </source>
</evidence>